<dbReference type="EMBL" id="CP001966">
    <property type="protein sequence ID" value="ADG79676.1"/>
    <property type="molecule type" value="Genomic_DNA"/>
</dbReference>
<organism evidence="2 3">
    <name type="scientific">Tsukamurella paurometabola (strain ATCC 8368 / DSM 20162 / CCUG 35730 / CIP 100753 / JCM 10117 / KCTC 9821 / NBRC 16120 / NCIMB 702349 / NCTC 13040)</name>
    <name type="common">Corynebacterium paurometabolum</name>
    <dbReference type="NCBI Taxonomy" id="521096"/>
    <lineage>
        <taxon>Bacteria</taxon>
        <taxon>Bacillati</taxon>
        <taxon>Actinomycetota</taxon>
        <taxon>Actinomycetes</taxon>
        <taxon>Mycobacteriales</taxon>
        <taxon>Tsukamurellaceae</taxon>
        <taxon>Tsukamurella</taxon>
    </lineage>
</organism>
<dbReference type="eggNOG" id="ENOG50314EV">
    <property type="taxonomic scope" value="Bacteria"/>
</dbReference>
<dbReference type="Pfam" id="PF11716">
    <property type="entry name" value="MDMPI_N"/>
    <property type="match status" value="1"/>
</dbReference>
<feature type="domain" description="Mycothiol-dependent maleylpyruvate isomerase metal-binding" evidence="1">
    <location>
        <begin position="8"/>
        <end position="98"/>
    </location>
</feature>
<dbReference type="InterPro" id="IPR034660">
    <property type="entry name" value="DinB/YfiT-like"/>
</dbReference>
<sequence length="209" mass="22499">MSDVWPMVHAERRALIDFLSTVDESRWDTPSLCPGWSVRDVTAHQISTAKTTRLGFVRGMITARFDFDRDNLNGVERERGTAAQMLAAFRAVADATATPPAPLDTRLVEAIVHGEDIRRPLGAIGDYPLWAVIRALRLQARTSTAMGGAKQHLTGLRLVADDSDLVFGDGAEVAGHTLALLLAVSGRTIALAELTGSGLAELSSRVGRQ</sequence>
<evidence type="ECO:0000313" key="2">
    <source>
        <dbReference type="EMBL" id="ADG79676.1"/>
    </source>
</evidence>
<dbReference type="InterPro" id="IPR017517">
    <property type="entry name" value="Maleyloyr_isom"/>
</dbReference>
<keyword evidence="3" id="KW-1185">Reference proteome</keyword>
<dbReference type="AlphaFoldDB" id="D5UUV8"/>
<dbReference type="NCBIfam" id="TIGR03083">
    <property type="entry name" value="maleylpyruvate isomerase family mycothiol-dependent enzyme"/>
    <property type="match status" value="1"/>
</dbReference>
<dbReference type="GO" id="GO:0046872">
    <property type="term" value="F:metal ion binding"/>
    <property type="evidence" value="ECO:0007669"/>
    <property type="project" value="InterPro"/>
</dbReference>
<dbReference type="SUPFAM" id="SSF109854">
    <property type="entry name" value="DinB/YfiT-like putative metalloenzymes"/>
    <property type="match status" value="1"/>
</dbReference>
<dbReference type="STRING" id="521096.Tpau_3084"/>
<name>D5UUV8_TSUPD</name>
<reference evidence="2 3" key="2">
    <citation type="journal article" date="2011" name="Stand. Genomic Sci.">
        <title>Complete genome sequence of Tsukamurella paurometabola type strain (no. 33).</title>
        <authorList>
            <person name="Munk A.C."/>
            <person name="Lapidus A."/>
            <person name="Lucas S."/>
            <person name="Nolan M."/>
            <person name="Tice H."/>
            <person name="Cheng J.F."/>
            <person name="Del Rio T.G."/>
            <person name="Goodwin L."/>
            <person name="Pitluck S."/>
            <person name="Liolios K."/>
            <person name="Huntemann M."/>
            <person name="Ivanova N."/>
            <person name="Mavromatis K."/>
            <person name="Mikhailova N."/>
            <person name="Pati A."/>
            <person name="Chen A."/>
            <person name="Palaniappan K."/>
            <person name="Tapia R."/>
            <person name="Han C."/>
            <person name="Land M."/>
            <person name="Hauser L."/>
            <person name="Chang Y.J."/>
            <person name="Jeffries C.D."/>
            <person name="Brettin T."/>
            <person name="Yasawong M."/>
            <person name="Brambilla E.M."/>
            <person name="Rohde M."/>
            <person name="Sikorski J."/>
            <person name="Goker M."/>
            <person name="Detter J.C."/>
            <person name="Woyke T."/>
            <person name="Bristow J."/>
            <person name="Eisen J.A."/>
            <person name="Markowitz V."/>
            <person name="Hugenholtz P."/>
            <person name="Kyrpides N.C."/>
            <person name="Klenk H.P."/>
        </authorList>
    </citation>
    <scope>NUCLEOTIDE SEQUENCE [LARGE SCALE GENOMIC DNA]</scope>
    <source>
        <strain evidence="3">ATCC 8368 / DSM 20162 / CCUG 35730 / CIP 100753 / JCM 10117 / KCTC 9821 / NBRC 16120 / NCIMB 702349 / NCTC 13040</strain>
    </source>
</reference>
<dbReference type="Gene3D" id="1.20.120.450">
    <property type="entry name" value="dinb family like domain"/>
    <property type="match status" value="1"/>
</dbReference>
<dbReference type="Proteomes" id="UP000001213">
    <property type="component" value="Chromosome"/>
</dbReference>
<protein>
    <recommendedName>
        <fullName evidence="1">Mycothiol-dependent maleylpyruvate isomerase metal-binding domain-containing protein</fullName>
    </recommendedName>
</protein>
<dbReference type="HOGENOM" id="CLU_094601_1_0_11"/>
<dbReference type="RefSeq" id="WP_013127684.1">
    <property type="nucleotide sequence ID" value="NC_014158.1"/>
</dbReference>
<dbReference type="KEGG" id="tpr:Tpau_3084"/>
<reference evidence="3" key="1">
    <citation type="submission" date="2010-03" db="EMBL/GenBank/DDBJ databases">
        <title>The complete chromosome of Tsukamurella paurometabola DSM 20162.</title>
        <authorList>
            <consortium name="US DOE Joint Genome Institute (JGI-PGF)"/>
            <person name="Lucas S."/>
            <person name="Copeland A."/>
            <person name="Lapidus A."/>
            <person name="Glavina del Rio T."/>
            <person name="Dalin E."/>
            <person name="Tice H."/>
            <person name="Bruce D."/>
            <person name="Goodwin L."/>
            <person name="Pitluck S."/>
            <person name="Kyrpides N."/>
            <person name="Mavromatis K."/>
            <person name="Ivanova N."/>
            <person name="Mikhailova N."/>
            <person name="Munk A.C."/>
            <person name="Brettin T."/>
            <person name="Detter J.C."/>
            <person name="Tapia R."/>
            <person name="Han C."/>
            <person name="Larimer F."/>
            <person name="Land M."/>
            <person name="Hauser L."/>
            <person name="Markowitz V."/>
            <person name="Cheng J.-F."/>
            <person name="Hugenholtz P."/>
            <person name="Woyke T."/>
            <person name="Wu D."/>
            <person name="Jando M."/>
            <person name="Brambilla E."/>
            <person name="Klenk H.-P."/>
            <person name="Eisen J.A."/>
        </authorList>
    </citation>
    <scope>NUCLEOTIDE SEQUENCE [LARGE SCALE GENOMIC DNA]</scope>
    <source>
        <strain evidence="3">ATCC 8368 / DSM 20162 / CCUG 35730 / CIP 100753 / JCM 10117 / KCTC 9821 / NBRC 16120 / NCIMB 702349 / NCTC 13040</strain>
    </source>
</reference>
<evidence type="ECO:0000313" key="3">
    <source>
        <dbReference type="Proteomes" id="UP000001213"/>
    </source>
</evidence>
<accession>D5UUV8</accession>
<gene>
    <name evidence="2" type="ordered locus">Tpau_3084</name>
</gene>
<evidence type="ECO:0000259" key="1">
    <source>
        <dbReference type="Pfam" id="PF11716"/>
    </source>
</evidence>
<dbReference type="InterPro" id="IPR024344">
    <property type="entry name" value="MDMPI_metal-binding"/>
</dbReference>
<proteinExistence type="predicted"/>